<feature type="region of interest" description="Disordered" evidence="1">
    <location>
        <begin position="144"/>
        <end position="176"/>
    </location>
</feature>
<comment type="caution">
    <text evidence="2">The sequence shown here is derived from an EMBL/GenBank/DDBJ whole genome shotgun (WGS) entry which is preliminary data.</text>
</comment>
<feature type="compositionally biased region" description="Polar residues" evidence="1">
    <location>
        <begin position="214"/>
        <end position="227"/>
    </location>
</feature>
<dbReference type="EMBL" id="JBAHYK010000297">
    <property type="protein sequence ID" value="KAL0575508.1"/>
    <property type="molecule type" value="Genomic_DNA"/>
</dbReference>
<name>A0ABR3FK17_9AGAR</name>
<evidence type="ECO:0000313" key="3">
    <source>
        <dbReference type="Proteomes" id="UP001465976"/>
    </source>
</evidence>
<proteinExistence type="predicted"/>
<reference evidence="2 3" key="1">
    <citation type="submission" date="2024-02" db="EMBL/GenBank/DDBJ databases">
        <title>A draft genome for the cacao thread blight pathogen Marasmius crinis-equi.</title>
        <authorList>
            <person name="Cohen S.P."/>
            <person name="Baruah I.K."/>
            <person name="Amoako-Attah I."/>
            <person name="Bukari Y."/>
            <person name="Meinhardt L.W."/>
            <person name="Bailey B.A."/>
        </authorList>
    </citation>
    <scope>NUCLEOTIDE SEQUENCE [LARGE SCALE GENOMIC DNA]</scope>
    <source>
        <strain evidence="2 3">GH-76</strain>
    </source>
</reference>
<organism evidence="2 3">
    <name type="scientific">Marasmius crinis-equi</name>
    <dbReference type="NCBI Taxonomy" id="585013"/>
    <lineage>
        <taxon>Eukaryota</taxon>
        <taxon>Fungi</taxon>
        <taxon>Dikarya</taxon>
        <taxon>Basidiomycota</taxon>
        <taxon>Agaricomycotina</taxon>
        <taxon>Agaricomycetes</taxon>
        <taxon>Agaricomycetidae</taxon>
        <taxon>Agaricales</taxon>
        <taxon>Marasmiineae</taxon>
        <taxon>Marasmiaceae</taxon>
        <taxon>Marasmius</taxon>
    </lineage>
</organism>
<feature type="compositionally biased region" description="Polar residues" evidence="1">
    <location>
        <begin position="144"/>
        <end position="163"/>
    </location>
</feature>
<feature type="compositionally biased region" description="Polar residues" evidence="1">
    <location>
        <begin position="43"/>
        <end position="57"/>
    </location>
</feature>
<gene>
    <name evidence="2" type="ORF">V5O48_006463</name>
</gene>
<protein>
    <submittedName>
        <fullName evidence="2">Uncharacterized protein</fullName>
    </submittedName>
</protein>
<feature type="compositionally biased region" description="Basic and acidic residues" evidence="1">
    <location>
        <begin position="167"/>
        <end position="176"/>
    </location>
</feature>
<feature type="region of interest" description="Disordered" evidence="1">
    <location>
        <begin position="1"/>
        <end position="96"/>
    </location>
</feature>
<feature type="region of interest" description="Disordered" evidence="1">
    <location>
        <begin position="294"/>
        <end position="339"/>
    </location>
</feature>
<feature type="compositionally biased region" description="Basic residues" evidence="1">
    <location>
        <begin position="237"/>
        <end position="246"/>
    </location>
</feature>
<feature type="region of interest" description="Disordered" evidence="1">
    <location>
        <begin position="205"/>
        <end position="249"/>
    </location>
</feature>
<feature type="compositionally biased region" description="Low complexity" evidence="1">
    <location>
        <begin position="58"/>
        <end position="77"/>
    </location>
</feature>
<feature type="compositionally biased region" description="Polar residues" evidence="1">
    <location>
        <begin position="323"/>
        <end position="339"/>
    </location>
</feature>
<evidence type="ECO:0000256" key="1">
    <source>
        <dbReference type="SAM" id="MobiDB-lite"/>
    </source>
</evidence>
<evidence type="ECO:0000313" key="2">
    <source>
        <dbReference type="EMBL" id="KAL0575508.1"/>
    </source>
</evidence>
<dbReference type="Proteomes" id="UP001465976">
    <property type="component" value="Unassembled WGS sequence"/>
</dbReference>
<keyword evidence="3" id="KW-1185">Reference proteome</keyword>
<sequence length="417" mass="45384">MINLSTTLHRSPPVDPRRARRQCTDFGSRRGHPLPPLSLSTSDSVLQSTARGSSSPINSTPTPGSTFSSSDSNSDVSSLEDMRFDFPEPPPISPVLRRMKSTPLFIMDDVSTGHLTGRGFHDHAAIATTGLPAHPSERFETFNDLQSDSDQPMSPLSETSIGSPETHPQESESDAHGEQLVLESANWLSLPAFLSCPSSDVDNDIHSAILPSPRRTTNASQNVKPSTSTPPAPFPHERRKVSKMRSLKFSPSCSESVERLDTRIPKANGHKSIVRGRAVSMDFKSYRASFFSPSSDKAIARPPPDLPSAPATTTQTPKKRTTNGPSPGHSKSLSHSGHNALFSTPQKLYKRPLSTVASGHASNTTSNAKVDEFRSFMDISPDREGRRLGNGKDKVRKLLARASTMFEWGKLKRAGKQ</sequence>
<accession>A0ABR3FK17</accession>